<dbReference type="GO" id="GO:0031428">
    <property type="term" value="C:box C/D methylation guide snoRNP complex"/>
    <property type="evidence" value="ECO:0000318"/>
    <property type="project" value="GO_Central"/>
</dbReference>
<feature type="region of interest" description="Disordered" evidence="1">
    <location>
        <begin position="356"/>
        <end position="416"/>
    </location>
</feature>
<feature type="compositionally biased region" description="Acidic residues" evidence="1">
    <location>
        <begin position="445"/>
        <end position="459"/>
    </location>
</feature>
<dbReference type="InterPro" id="IPR045056">
    <property type="entry name" value="Nop56/Nop58"/>
</dbReference>
<feature type="region of interest" description="Disordered" evidence="1">
    <location>
        <begin position="428"/>
        <end position="467"/>
    </location>
</feature>
<keyword evidence="3" id="KW-1185">Reference proteome</keyword>
<name>A0A3B6LMQ1_WHEAT</name>
<dbReference type="GO" id="GO:0032040">
    <property type="term" value="C:small-subunit processome"/>
    <property type="evidence" value="ECO:0000318"/>
    <property type="project" value="GO_Central"/>
</dbReference>
<dbReference type="AlphaFoldDB" id="A0A3B6LMQ1"/>
<organism evidence="2">
    <name type="scientific">Triticum aestivum</name>
    <name type="common">Wheat</name>
    <dbReference type="NCBI Taxonomy" id="4565"/>
    <lineage>
        <taxon>Eukaryota</taxon>
        <taxon>Viridiplantae</taxon>
        <taxon>Streptophyta</taxon>
        <taxon>Embryophyta</taxon>
        <taxon>Tracheophyta</taxon>
        <taxon>Spermatophyta</taxon>
        <taxon>Magnoliopsida</taxon>
        <taxon>Liliopsida</taxon>
        <taxon>Poales</taxon>
        <taxon>Poaceae</taxon>
        <taxon>BOP clade</taxon>
        <taxon>Pooideae</taxon>
        <taxon>Triticodae</taxon>
        <taxon>Triticeae</taxon>
        <taxon>Triticinae</taxon>
        <taxon>Triticum</taxon>
    </lineage>
</organism>
<dbReference type="GO" id="GO:0030515">
    <property type="term" value="F:snoRNA binding"/>
    <property type="evidence" value="ECO:0000318"/>
    <property type="project" value="GO_Central"/>
</dbReference>
<feature type="compositionally biased region" description="Basic and acidic residues" evidence="1">
    <location>
        <begin position="368"/>
        <end position="379"/>
    </location>
</feature>
<reference evidence="2" key="1">
    <citation type="submission" date="2018-08" db="EMBL/GenBank/DDBJ databases">
        <authorList>
            <person name="Rossello M."/>
        </authorList>
    </citation>
    <scope>NUCLEOTIDE SEQUENCE [LARGE SCALE GENOMIC DNA]</scope>
    <source>
        <strain evidence="2">cv. Chinese Spring</strain>
    </source>
</reference>
<protein>
    <submittedName>
        <fullName evidence="2">Uncharacterized protein</fullName>
    </submittedName>
</protein>
<proteinExistence type="predicted"/>
<evidence type="ECO:0000313" key="2">
    <source>
        <dbReference type="EnsemblPlants" id="TraesCS5B02G228000.1"/>
    </source>
</evidence>
<reference evidence="2" key="2">
    <citation type="submission" date="2018-10" db="UniProtKB">
        <authorList>
            <consortium name="EnsemblPlants"/>
        </authorList>
    </citation>
    <scope>IDENTIFICATION</scope>
</reference>
<dbReference type="EnsemblPlants" id="TraesCS5B02G228000.1">
    <property type="protein sequence ID" value="TraesCS5B02G228000.1"/>
    <property type="gene ID" value="TraesCS5B02G228000"/>
</dbReference>
<dbReference type="Gramene" id="TraesCS5B03G0599700.1">
    <property type="protein sequence ID" value="TraesCS5B03G0599700.1.CDS"/>
    <property type="gene ID" value="TraesCS5B03G0599700"/>
</dbReference>
<dbReference type="Gramene" id="TraesCS5B02G228000.1">
    <property type="protein sequence ID" value="TraesCS5B02G228000.1"/>
    <property type="gene ID" value="TraesCS5B02G228000"/>
</dbReference>
<dbReference type="PANTHER" id="PTHR10894">
    <property type="entry name" value="NUCLEOLAR PROTEIN 5 NUCLEOLAR PROTEIN NOP5 NOP58"/>
    <property type="match status" value="1"/>
</dbReference>
<dbReference type="SMR" id="A0A3B6LMQ1"/>
<evidence type="ECO:0000313" key="3">
    <source>
        <dbReference type="Proteomes" id="UP000019116"/>
    </source>
</evidence>
<dbReference type="Proteomes" id="UP000019116">
    <property type="component" value="Chromosome 5B"/>
</dbReference>
<dbReference type="OrthoDB" id="681766at2759"/>
<dbReference type="PANTHER" id="PTHR10894:SF24">
    <property type="entry name" value="OS02G0511800 PROTEIN"/>
    <property type="match status" value="1"/>
</dbReference>
<dbReference type="STRING" id="4565.A0A3B6LMQ1"/>
<sequence length="489" mass="55429">MLEPRCHIVLGWGFQTKCEQKGVAQTDMIFDPSSPEKKIIDCSTSTTLLCETPSGFAIVSCDELDPKIPVEDIWAYPPQNVRLVSFKKFEEKSSAIDLAKEIIYNELSEMLTEFCGPEQKLLVGRAEYKRIIERKLGITRQYDNIVEEVIWVLENIMHTLLPEETSEPKEYRRFNGKGLILFLRQYGFLVKNDWVTESIVETARRLYHFELDERQYLDSLCSKIQKSVDLSSLTKDWSSLKFATALKFLVYPRQSYEVWKPSKILSASEFVSIKSMRQQYRETIMSEINVLSVYKDVSALYYEKRLEILADINLLLPLRPKVIKLWNSRFLRKLGSTDSPAGSKVGKEAIIGVDTDAKQTSAAENIGETEKKNGTEESGAKAVKAAENLENFEPPQTADASNEMTARPTRETSGDGMKAVDIAGESRQNGQVFPLGGHKSKELDFPETEPDVTCDEQAGDTDAKQTSAAQIMGVRLRKRMALKNLMQRQ</sequence>
<accession>A0A3B6LMQ1</accession>
<evidence type="ECO:0000256" key="1">
    <source>
        <dbReference type="SAM" id="MobiDB-lite"/>
    </source>
</evidence>